<evidence type="ECO:0000259" key="2">
    <source>
        <dbReference type="PROSITE" id="PS51737"/>
    </source>
</evidence>
<dbReference type="CDD" id="cd00338">
    <property type="entry name" value="Ser_Recombinase"/>
    <property type="match status" value="1"/>
</dbReference>
<feature type="domain" description="Recombinase" evidence="2">
    <location>
        <begin position="166"/>
        <end position="237"/>
    </location>
</feature>
<sequence length="237" mass="27967">MKSTLKTISALIYIRLSSKKQEDGMSKEVQEEKCREFCQKEGMLVKDVYYENKSALHGSKRPVFEEILARQKTKDKVDVIMVYTLNRLTRNHPDFYFIRELVDKYNTKVIFVKENMSIQKPFKSYEKYFFNILVSNAEFEIEHMNEIRKIGLLARAKTGKRPCLVPYGYKTYKNKVVVVPNNADFVKKAYELYATGQYSINSLLDELYEQGFYYSKQPNKKIPRALLANMLKNLFYT</sequence>
<organism evidence="3 4">
    <name type="scientific">Candidatus Scatenecus faecavium</name>
    <dbReference type="NCBI Taxonomy" id="2840915"/>
    <lineage>
        <taxon>Bacteria</taxon>
        <taxon>Candidatus Scatenecus</taxon>
    </lineage>
</organism>
<evidence type="ECO:0000259" key="1">
    <source>
        <dbReference type="PROSITE" id="PS51736"/>
    </source>
</evidence>
<accession>A0A9D1FU17</accession>
<protein>
    <submittedName>
        <fullName evidence="3">Recombinase family protein</fullName>
    </submittedName>
</protein>
<gene>
    <name evidence="3" type="ORF">IAD41_00585</name>
</gene>
<feature type="domain" description="Resolvase/invertase-type recombinase catalytic" evidence="1">
    <location>
        <begin position="9"/>
        <end position="159"/>
    </location>
</feature>
<reference evidence="3" key="2">
    <citation type="journal article" date="2021" name="PeerJ">
        <title>Extensive microbial diversity within the chicken gut microbiome revealed by metagenomics and culture.</title>
        <authorList>
            <person name="Gilroy R."/>
            <person name="Ravi A."/>
            <person name="Getino M."/>
            <person name="Pursley I."/>
            <person name="Horton D.L."/>
            <person name="Alikhan N.F."/>
            <person name="Baker D."/>
            <person name="Gharbi K."/>
            <person name="Hall N."/>
            <person name="Watson M."/>
            <person name="Adriaenssens E.M."/>
            <person name="Foster-Nyarko E."/>
            <person name="Jarju S."/>
            <person name="Secka A."/>
            <person name="Antonio M."/>
            <person name="Oren A."/>
            <person name="Chaudhuri R.R."/>
            <person name="La Ragione R."/>
            <person name="Hildebrand F."/>
            <person name="Pallen M.J."/>
        </authorList>
    </citation>
    <scope>NUCLEOTIDE SEQUENCE</scope>
    <source>
        <strain evidence="3">CHK152-2994</strain>
    </source>
</reference>
<dbReference type="PANTHER" id="PTHR30461">
    <property type="entry name" value="DNA-INVERTASE FROM LAMBDOID PROPHAGE"/>
    <property type="match status" value="1"/>
</dbReference>
<dbReference type="InterPro" id="IPR011109">
    <property type="entry name" value="DNA_bind_recombinase_dom"/>
</dbReference>
<dbReference type="Proteomes" id="UP000824139">
    <property type="component" value="Unassembled WGS sequence"/>
</dbReference>
<dbReference type="InterPro" id="IPR038109">
    <property type="entry name" value="DNA_bind_recomb_sf"/>
</dbReference>
<evidence type="ECO:0000313" key="4">
    <source>
        <dbReference type="Proteomes" id="UP000824139"/>
    </source>
</evidence>
<dbReference type="Gene3D" id="3.40.50.1390">
    <property type="entry name" value="Resolvase, N-terminal catalytic domain"/>
    <property type="match status" value="1"/>
</dbReference>
<name>A0A9D1FU17_9BACT</name>
<dbReference type="Gene3D" id="3.90.1750.20">
    <property type="entry name" value="Putative Large Serine Recombinase, Chain B, Domain 2"/>
    <property type="match status" value="1"/>
</dbReference>
<dbReference type="GO" id="GO:0000150">
    <property type="term" value="F:DNA strand exchange activity"/>
    <property type="evidence" value="ECO:0007669"/>
    <property type="project" value="InterPro"/>
</dbReference>
<proteinExistence type="predicted"/>
<dbReference type="InterPro" id="IPR006119">
    <property type="entry name" value="Resolv_N"/>
</dbReference>
<dbReference type="EMBL" id="DVJO01000016">
    <property type="protein sequence ID" value="HIS82094.1"/>
    <property type="molecule type" value="Genomic_DNA"/>
</dbReference>
<comment type="caution">
    <text evidence="3">The sequence shown here is derived from an EMBL/GenBank/DDBJ whole genome shotgun (WGS) entry which is preliminary data.</text>
</comment>
<dbReference type="InterPro" id="IPR050639">
    <property type="entry name" value="SSR_resolvase"/>
</dbReference>
<dbReference type="Pfam" id="PF00239">
    <property type="entry name" value="Resolvase"/>
    <property type="match status" value="1"/>
</dbReference>
<dbReference type="PROSITE" id="PS51737">
    <property type="entry name" value="RECOMBINASE_DNA_BIND"/>
    <property type="match status" value="1"/>
</dbReference>
<dbReference type="PROSITE" id="PS51736">
    <property type="entry name" value="RECOMBINASES_3"/>
    <property type="match status" value="1"/>
</dbReference>
<dbReference type="PANTHER" id="PTHR30461:SF23">
    <property type="entry name" value="DNA RECOMBINASE-RELATED"/>
    <property type="match status" value="1"/>
</dbReference>
<evidence type="ECO:0000313" key="3">
    <source>
        <dbReference type="EMBL" id="HIS82094.1"/>
    </source>
</evidence>
<dbReference type="AlphaFoldDB" id="A0A9D1FU17"/>
<feature type="non-terminal residue" evidence="3">
    <location>
        <position position="237"/>
    </location>
</feature>
<reference evidence="3" key="1">
    <citation type="submission" date="2020-10" db="EMBL/GenBank/DDBJ databases">
        <authorList>
            <person name="Gilroy R."/>
        </authorList>
    </citation>
    <scope>NUCLEOTIDE SEQUENCE</scope>
    <source>
        <strain evidence="3">CHK152-2994</strain>
    </source>
</reference>
<dbReference type="SUPFAM" id="SSF53041">
    <property type="entry name" value="Resolvase-like"/>
    <property type="match status" value="1"/>
</dbReference>
<dbReference type="InterPro" id="IPR036162">
    <property type="entry name" value="Resolvase-like_N_sf"/>
</dbReference>
<dbReference type="SMART" id="SM00857">
    <property type="entry name" value="Resolvase"/>
    <property type="match status" value="1"/>
</dbReference>
<dbReference type="GO" id="GO:0003677">
    <property type="term" value="F:DNA binding"/>
    <property type="evidence" value="ECO:0007669"/>
    <property type="project" value="InterPro"/>
</dbReference>